<comment type="caution">
    <text evidence="2">The sequence shown here is derived from an EMBL/GenBank/DDBJ whole genome shotgun (WGS) entry which is preliminary data.</text>
</comment>
<feature type="region of interest" description="Disordered" evidence="1">
    <location>
        <begin position="129"/>
        <end position="150"/>
    </location>
</feature>
<dbReference type="Proteomes" id="UP000180194">
    <property type="component" value="Unassembled WGS sequence"/>
</dbReference>
<evidence type="ECO:0000256" key="1">
    <source>
        <dbReference type="SAM" id="MobiDB-lite"/>
    </source>
</evidence>
<dbReference type="RefSeq" id="WP_071159614.1">
    <property type="nucleotide sequence ID" value="NZ_MBRJ01000055.1"/>
</dbReference>
<dbReference type="Pfam" id="PF06356">
    <property type="entry name" value="DUF1064"/>
    <property type="match status" value="1"/>
</dbReference>
<evidence type="ECO:0000313" key="2">
    <source>
        <dbReference type="EMBL" id="OHX41690.1"/>
    </source>
</evidence>
<sequence length="150" mass="17906">MSKYGNKKTMCDGYQFDSQAEAKYYEQLKWLKHAKQIKSFKWQPRYLLQEGFKKNGRTIRKVEYVADFEVKHLDGSIEVIDVKGVETEVFNLKRKWFDRLYLYRLSVIAYDEDLGFIELDKLKKLKRKAVKKSAKHTNRRRSASLGTARR</sequence>
<evidence type="ECO:0000313" key="3">
    <source>
        <dbReference type="Proteomes" id="UP000180194"/>
    </source>
</evidence>
<dbReference type="InterPro" id="IPR009414">
    <property type="entry name" value="DUF1064"/>
</dbReference>
<reference evidence="2 3" key="1">
    <citation type="submission" date="2016-07" db="EMBL/GenBank/DDBJ databases">
        <title>Bacillus oceanisediminis whole genome.</title>
        <authorList>
            <person name="Pal Y."/>
            <person name="Verma A."/>
            <person name="Mual P."/>
            <person name="Srinivasan K."/>
        </authorList>
    </citation>
    <scope>NUCLEOTIDE SEQUENCE [LARGE SCALE GENOMIC DNA]</scope>
    <source>
        <strain evidence="2 3">Bhandara28</strain>
    </source>
</reference>
<proteinExistence type="predicted"/>
<gene>
    <name evidence="2" type="ORF">BBV17_28025</name>
</gene>
<evidence type="ECO:0008006" key="4">
    <source>
        <dbReference type="Google" id="ProtNLM"/>
    </source>
</evidence>
<accession>A0ABX3CL42</accession>
<organism evidence="2 3">
    <name type="scientific">Cytobacillus oceanisediminis</name>
    <dbReference type="NCBI Taxonomy" id="665099"/>
    <lineage>
        <taxon>Bacteria</taxon>
        <taxon>Bacillati</taxon>
        <taxon>Bacillota</taxon>
        <taxon>Bacilli</taxon>
        <taxon>Bacillales</taxon>
        <taxon>Bacillaceae</taxon>
        <taxon>Cytobacillus</taxon>
    </lineage>
</organism>
<name>A0ABX3CL42_9BACI</name>
<keyword evidence="3" id="KW-1185">Reference proteome</keyword>
<dbReference type="EMBL" id="MBRJ01000055">
    <property type="protein sequence ID" value="OHX41690.1"/>
    <property type="molecule type" value="Genomic_DNA"/>
</dbReference>
<protein>
    <recommendedName>
        <fullName evidence="4">DUF1064 domain-containing protein</fullName>
    </recommendedName>
</protein>